<proteinExistence type="predicted"/>
<dbReference type="AlphaFoldDB" id="A0A1F5F5I1"/>
<organism evidence="1 2">
    <name type="scientific">Candidatus Coatesbacteria bacterium RBG_13_66_14</name>
    <dbReference type="NCBI Taxonomy" id="1817816"/>
    <lineage>
        <taxon>Bacteria</taxon>
        <taxon>Candidatus Coatesiibacteriota</taxon>
    </lineage>
</organism>
<dbReference type="EMBL" id="MFAF01000090">
    <property type="protein sequence ID" value="OGD74870.1"/>
    <property type="molecule type" value="Genomic_DNA"/>
</dbReference>
<gene>
    <name evidence="1" type="ORF">A2Y64_02805</name>
</gene>
<comment type="caution">
    <text evidence="1">The sequence shown here is derived from an EMBL/GenBank/DDBJ whole genome shotgun (WGS) entry which is preliminary data.</text>
</comment>
<sequence>MSYAVLHLPDGWKVKVRPLVGASADEMLLYLPGFVRAEDLEGAVLVLEKGAPPVEIDSLDLRTETTSSVIRVKLRG</sequence>
<evidence type="ECO:0000313" key="2">
    <source>
        <dbReference type="Proteomes" id="UP000177187"/>
    </source>
</evidence>
<evidence type="ECO:0000313" key="1">
    <source>
        <dbReference type="EMBL" id="OGD74870.1"/>
    </source>
</evidence>
<reference evidence="1 2" key="1">
    <citation type="journal article" date="2016" name="Nat. Commun.">
        <title>Thousands of microbial genomes shed light on interconnected biogeochemical processes in an aquifer system.</title>
        <authorList>
            <person name="Anantharaman K."/>
            <person name="Brown C.T."/>
            <person name="Hug L.A."/>
            <person name="Sharon I."/>
            <person name="Castelle C.J."/>
            <person name="Probst A.J."/>
            <person name="Thomas B.C."/>
            <person name="Singh A."/>
            <person name="Wilkins M.J."/>
            <person name="Karaoz U."/>
            <person name="Brodie E.L."/>
            <person name="Williams K.H."/>
            <person name="Hubbard S.S."/>
            <person name="Banfield J.F."/>
        </authorList>
    </citation>
    <scope>NUCLEOTIDE SEQUENCE [LARGE SCALE GENOMIC DNA]</scope>
</reference>
<dbReference type="Proteomes" id="UP000177187">
    <property type="component" value="Unassembled WGS sequence"/>
</dbReference>
<accession>A0A1F5F5I1</accession>
<protein>
    <submittedName>
        <fullName evidence="1">Uncharacterized protein</fullName>
    </submittedName>
</protein>
<name>A0A1F5F5I1_9BACT</name>